<name>G9XK14_DESHA</name>
<organism evidence="1 2">
    <name type="scientific">Desulfitobacterium hafniense DP7</name>
    <dbReference type="NCBI Taxonomy" id="537010"/>
    <lineage>
        <taxon>Bacteria</taxon>
        <taxon>Bacillati</taxon>
        <taxon>Bacillota</taxon>
        <taxon>Clostridia</taxon>
        <taxon>Eubacteriales</taxon>
        <taxon>Desulfitobacteriaceae</taxon>
        <taxon>Desulfitobacterium</taxon>
    </lineage>
</organism>
<dbReference type="HOGENOM" id="CLU_2408455_0_0_9"/>
<protein>
    <submittedName>
        <fullName evidence="1">Uncharacterized protein</fullName>
    </submittedName>
</protein>
<reference evidence="1 2" key="1">
    <citation type="submission" date="2011-08" db="EMBL/GenBank/DDBJ databases">
        <authorList>
            <person name="Weinstock G."/>
            <person name="Sodergren E."/>
            <person name="Clifton S."/>
            <person name="Fulton L."/>
            <person name="Fulton B."/>
            <person name="Courtney L."/>
            <person name="Fronick C."/>
            <person name="Harrison M."/>
            <person name="Strong C."/>
            <person name="Farmer C."/>
            <person name="Delahaunty K."/>
            <person name="Markovic C."/>
            <person name="Hall O."/>
            <person name="Minx P."/>
            <person name="Tomlinson C."/>
            <person name="Mitreva M."/>
            <person name="Hou S."/>
            <person name="Chen J."/>
            <person name="Wollam A."/>
            <person name="Pepin K.H."/>
            <person name="Johnson M."/>
            <person name="Bhonagiri V."/>
            <person name="Zhang X."/>
            <person name="Suruliraj S."/>
            <person name="Warren W."/>
            <person name="Chinwalla A."/>
            <person name="Mardis E.R."/>
            <person name="Wilson R.K."/>
        </authorList>
    </citation>
    <scope>NUCLEOTIDE SEQUENCE [LARGE SCALE GENOMIC DNA]</scope>
    <source>
        <strain evidence="1 2">DP7</strain>
    </source>
</reference>
<dbReference type="EMBL" id="AFZX01000032">
    <property type="protein sequence ID" value="EHL07899.1"/>
    <property type="molecule type" value="Genomic_DNA"/>
</dbReference>
<dbReference type="Proteomes" id="UP000004416">
    <property type="component" value="Unassembled WGS sequence"/>
</dbReference>
<sequence>MAHALSTHLGTGDLHTAAVTDNAFIANPFVFAAMALPVTGWSKDLFAKESFPLRFQGSIVNRFRLPDFSMRPLTDHRRRSQTNTHPVKIVDV</sequence>
<evidence type="ECO:0000313" key="1">
    <source>
        <dbReference type="EMBL" id="EHL07899.1"/>
    </source>
</evidence>
<comment type="caution">
    <text evidence="1">The sequence shown here is derived from an EMBL/GenBank/DDBJ whole genome shotgun (WGS) entry which is preliminary data.</text>
</comment>
<dbReference type="AlphaFoldDB" id="G9XK14"/>
<accession>G9XK14</accession>
<evidence type="ECO:0000313" key="2">
    <source>
        <dbReference type="Proteomes" id="UP000004416"/>
    </source>
</evidence>
<gene>
    <name evidence="1" type="ORF">HMPREF0322_01294</name>
</gene>
<proteinExistence type="predicted"/>